<keyword evidence="1" id="KW-0812">Transmembrane</keyword>
<dbReference type="Proteomes" id="UP000300142">
    <property type="component" value="Unassembled WGS sequence"/>
</dbReference>
<dbReference type="EMBL" id="BJCE01000440">
    <property type="protein sequence ID" value="GCL40159.1"/>
    <property type="molecule type" value="Genomic_DNA"/>
</dbReference>
<evidence type="ECO:0000256" key="1">
    <source>
        <dbReference type="SAM" id="Phobius"/>
    </source>
</evidence>
<dbReference type="RefSeq" id="WP_137669530.1">
    <property type="nucleotide sequence ID" value="NZ_BJCE01000440.1"/>
</dbReference>
<reference evidence="3" key="1">
    <citation type="submission" date="2019-02" db="EMBL/GenBank/DDBJ databases">
        <title>Draft genome sequence of Sphaerospermopsis reniformis NIES-1949.</title>
        <authorList>
            <person name="Yamaguchi H."/>
            <person name="Suzuki S."/>
            <person name="Kawachi M."/>
        </authorList>
    </citation>
    <scope>NUCLEOTIDE SEQUENCE [LARGE SCALE GENOMIC DNA]</scope>
    <source>
        <strain evidence="3">NIES-1949</strain>
    </source>
</reference>
<keyword evidence="1" id="KW-0472">Membrane</keyword>
<gene>
    <name evidence="2" type="ORF">SR1949_52930</name>
</gene>
<proteinExistence type="predicted"/>
<name>A0A480A5Q4_9CYAN</name>
<feature type="transmembrane region" description="Helical" evidence="1">
    <location>
        <begin position="64"/>
        <end position="84"/>
    </location>
</feature>
<sequence>MSQRQAEKENATQSNNTTKIKIIDAVVEVVKNLTTSTPVEIAKIAGTTIETIVKELSESGDKPAAILLAIAVLILATSVPMFVLKLSPSQINPPVETSQVKQLE</sequence>
<evidence type="ECO:0000313" key="3">
    <source>
        <dbReference type="Proteomes" id="UP000300142"/>
    </source>
</evidence>
<organism evidence="2 3">
    <name type="scientific">Sphaerospermopsis reniformis</name>
    <dbReference type="NCBI Taxonomy" id="531300"/>
    <lineage>
        <taxon>Bacteria</taxon>
        <taxon>Bacillati</taxon>
        <taxon>Cyanobacteriota</taxon>
        <taxon>Cyanophyceae</taxon>
        <taxon>Nostocales</taxon>
        <taxon>Aphanizomenonaceae</taxon>
        <taxon>Sphaerospermopsis</taxon>
    </lineage>
</organism>
<comment type="caution">
    <text evidence="2">The sequence shown here is derived from an EMBL/GenBank/DDBJ whole genome shotgun (WGS) entry which is preliminary data.</text>
</comment>
<evidence type="ECO:0000313" key="2">
    <source>
        <dbReference type="EMBL" id="GCL40159.1"/>
    </source>
</evidence>
<keyword evidence="3" id="KW-1185">Reference proteome</keyword>
<dbReference type="AlphaFoldDB" id="A0A480A5Q4"/>
<accession>A0A480A5Q4</accession>
<keyword evidence="1" id="KW-1133">Transmembrane helix</keyword>
<protein>
    <submittedName>
        <fullName evidence="2">Uncharacterized protein</fullName>
    </submittedName>
</protein>